<dbReference type="RefSeq" id="WP_204735385.1">
    <property type="nucleotide sequence ID" value="NZ_JAVDWE010000015.1"/>
</dbReference>
<dbReference type="PANTHER" id="PTHR30222">
    <property type="entry name" value="SPERMIDINE/PUTRESCINE-BINDING PERIPLASMIC PROTEIN"/>
    <property type="match status" value="1"/>
</dbReference>
<sequence length="390" mass="42004">MKKQVLVLAMSAILLAACGKKEEPVAAPAAPAATAPAAPAAPAGPVLDDEKVLNVYNWPDYITETLIADFEKEYGIKVNYDTFENNEALHAKLVAGNSGYDIVIPTAGFAKKQIDGGLYQPIDKSKLTNYGNLDPDFMAKIAGVDPENKHLVPWAWGFTTVGINKQKVEKALGGMPMPENAWDLVFKPEYSSKLRSCGIAYLDSPSEILPVALHYVGKPAYSENPEDFKAALEMLKKVRKDVRLFSSTMIDDIAGGKACAFIGWSGDINIAADRVKETGGKDEIVPLLPTGGGLVFIDTMAIPKDAKHVNNAHVFMDFYLRAANAAAMANELNYPTGNKAALADIKDEVKGNKTIFLGPEDTARLIATGGFSNDVSSVVNETYNAFKRGK</sequence>
<protein>
    <recommendedName>
        <fullName evidence="5">Putrescine-binding periplasmic protein</fullName>
    </recommendedName>
</protein>
<evidence type="ECO:0000256" key="2">
    <source>
        <dbReference type="ARBA" id="ARBA00022448"/>
    </source>
</evidence>
<feature type="signal peptide" evidence="6">
    <location>
        <begin position="1"/>
        <end position="16"/>
    </location>
</feature>
<feature type="chain" id="PRO_5045999784" description="Putrescine-binding periplasmic protein" evidence="6">
    <location>
        <begin position="17"/>
        <end position="390"/>
    </location>
</feature>
<evidence type="ECO:0000256" key="6">
    <source>
        <dbReference type="SAM" id="SignalP"/>
    </source>
</evidence>
<evidence type="ECO:0000313" key="7">
    <source>
        <dbReference type="EMBL" id="MDR7096681.1"/>
    </source>
</evidence>
<dbReference type="PANTHER" id="PTHR30222:SF12">
    <property type="entry name" value="NORSPERMIDINE SENSOR"/>
    <property type="match status" value="1"/>
</dbReference>
<keyword evidence="8" id="KW-1185">Reference proteome</keyword>
<dbReference type="InterPro" id="IPR001188">
    <property type="entry name" value="Sperm_putr-bd"/>
</dbReference>
<dbReference type="EMBL" id="JAVDWE010000015">
    <property type="protein sequence ID" value="MDR7096681.1"/>
    <property type="molecule type" value="Genomic_DNA"/>
</dbReference>
<dbReference type="PRINTS" id="PR00909">
    <property type="entry name" value="SPERMDNBNDNG"/>
</dbReference>
<dbReference type="PROSITE" id="PS51257">
    <property type="entry name" value="PROKAR_LIPOPROTEIN"/>
    <property type="match status" value="1"/>
</dbReference>
<dbReference type="Proteomes" id="UP001265550">
    <property type="component" value="Unassembled WGS sequence"/>
</dbReference>
<evidence type="ECO:0000256" key="5">
    <source>
        <dbReference type="PIRNR" id="PIRNR019574"/>
    </source>
</evidence>
<dbReference type="Gene3D" id="3.40.190.10">
    <property type="entry name" value="Periplasmic binding protein-like II"/>
    <property type="match status" value="2"/>
</dbReference>
<evidence type="ECO:0000256" key="1">
    <source>
        <dbReference type="ARBA" id="ARBA00004418"/>
    </source>
</evidence>
<keyword evidence="3 6" id="KW-0732">Signal</keyword>
<dbReference type="PIRSF" id="PIRSF019574">
    <property type="entry name" value="Periplasmic_polyamine_BP"/>
    <property type="match status" value="1"/>
</dbReference>
<dbReference type="Pfam" id="PF13416">
    <property type="entry name" value="SBP_bac_8"/>
    <property type="match status" value="1"/>
</dbReference>
<dbReference type="SUPFAM" id="SSF53850">
    <property type="entry name" value="Periplasmic binding protein-like II"/>
    <property type="match status" value="1"/>
</dbReference>
<evidence type="ECO:0000256" key="4">
    <source>
        <dbReference type="ARBA" id="ARBA00022764"/>
    </source>
</evidence>
<reference evidence="7 8" key="1">
    <citation type="submission" date="2023-07" db="EMBL/GenBank/DDBJ databases">
        <title>Sorghum-associated microbial communities from plants grown in Nebraska, USA.</title>
        <authorList>
            <person name="Schachtman D."/>
        </authorList>
    </citation>
    <scope>NUCLEOTIDE SEQUENCE [LARGE SCALE GENOMIC DNA]</scope>
    <source>
        <strain evidence="7 8">BE240</strain>
    </source>
</reference>
<accession>A0ABU1VGS4</accession>
<keyword evidence="4 5" id="KW-0574">Periplasm</keyword>
<comment type="function">
    <text evidence="5">Required for the activity of the bacterial periplasmic transport system of putrescine.</text>
</comment>
<comment type="subcellular location">
    <subcellularLocation>
        <location evidence="1 5">Periplasm</location>
    </subcellularLocation>
</comment>
<comment type="similarity">
    <text evidence="5">Belongs to the bacterial solute-binding protein PotD/PotF family.</text>
</comment>
<organism evidence="7 8">
    <name type="scientific">Hydrogenophaga laconesensis</name>
    <dbReference type="NCBI Taxonomy" id="1805971"/>
    <lineage>
        <taxon>Bacteria</taxon>
        <taxon>Pseudomonadati</taxon>
        <taxon>Pseudomonadota</taxon>
        <taxon>Betaproteobacteria</taxon>
        <taxon>Burkholderiales</taxon>
        <taxon>Comamonadaceae</taxon>
        <taxon>Hydrogenophaga</taxon>
    </lineage>
</organism>
<proteinExistence type="inferred from homology"/>
<dbReference type="InterPro" id="IPR006059">
    <property type="entry name" value="SBP"/>
</dbReference>
<name>A0ABU1VGS4_9BURK</name>
<evidence type="ECO:0000313" key="8">
    <source>
        <dbReference type="Proteomes" id="UP001265550"/>
    </source>
</evidence>
<comment type="caution">
    <text evidence="7">The sequence shown here is derived from an EMBL/GenBank/DDBJ whole genome shotgun (WGS) entry which is preliminary data.</text>
</comment>
<gene>
    <name evidence="7" type="ORF">J2X09_004438</name>
</gene>
<evidence type="ECO:0000256" key="3">
    <source>
        <dbReference type="ARBA" id="ARBA00022729"/>
    </source>
</evidence>
<keyword evidence="2 5" id="KW-0813">Transport</keyword>